<sequence>MSSNVLLAKLLNLYIAETYGITISYMDLMSIRKVLSNHYYQYTLLAKD</sequence>
<accession>A0A8S5QKZ9</accession>
<protein>
    <submittedName>
        <fullName evidence="1">DnaB-like replicative helicase</fullName>
    </submittedName>
</protein>
<keyword evidence="1" id="KW-0067">ATP-binding</keyword>
<keyword evidence="1" id="KW-0547">Nucleotide-binding</keyword>
<dbReference type="GO" id="GO:0004386">
    <property type="term" value="F:helicase activity"/>
    <property type="evidence" value="ECO:0007669"/>
    <property type="project" value="UniProtKB-KW"/>
</dbReference>
<keyword evidence="1" id="KW-0378">Hydrolase</keyword>
<proteinExistence type="predicted"/>
<keyword evidence="1" id="KW-0347">Helicase</keyword>
<name>A0A8S5QKZ9_9CAUD</name>
<reference evidence="1" key="1">
    <citation type="journal article" date="2021" name="Proc. Natl. Acad. Sci. U.S.A.">
        <title>A Catalog of Tens of Thousands of Viruses from Human Metagenomes Reveals Hidden Associations with Chronic Diseases.</title>
        <authorList>
            <person name="Tisza M.J."/>
            <person name="Buck C.B."/>
        </authorList>
    </citation>
    <scope>NUCLEOTIDE SEQUENCE</scope>
    <source>
        <strain evidence="1">CtYsL76</strain>
    </source>
</reference>
<evidence type="ECO:0000313" key="1">
    <source>
        <dbReference type="EMBL" id="DAE19927.1"/>
    </source>
</evidence>
<organism evidence="1">
    <name type="scientific">CrAss-like virus sp. ctYsL76</name>
    <dbReference type="NCBI Taxonomy" id="2826826"/>
    <lineage>
        <taxon>Viruses</taxon>
        <taxon>Duplodnaviria</taxon>
        <taxon>Heunggongvirae</taxon>
        <taxon>Uroviricota</taxon>
        <taxon>Caudoviricetes</taxon>
        <taxon>Crassvirales</taxon>
    </lineage>
</organism>
<dbReference type="EMBL" id="BK015689">
    <property type="protein sequence ID" value="DAE19927.1"/>
    <property type="molecule type" value="Genomic_DNA"/>
</dbReference>